<dbReference type="Proteomes" id="UP001631969">
    <property type="component" value="Unassembled WGS sequence"/>
</dbReference>
<organism evidence="1 2">
    <name type="scientific">Paenibacillus mesotrionivorans</name>
    <dbReference type="NCBI Taxonomy" id="3160968"/>
    <lineage>
        <taxon>Bacteria</taxon>
        <taxon>Bacillati</taxon>
        <taxon>Bacillota</taxon>
        <taxon>Bacilli</taxon>
        <taxon>Bacillales</taxon>
        <taxon>Paenibacillaceae</taxon>
        <taxon>Paenibacillus</taxon>
    </lineage>
</organism>
<keyword evidence="2" id="KW-1185">Reference proteome</keyword>
<protein>
    <submittedName>
        <fullName evidence="1">Uncharacterized protein</fullName>
    </submittedName>
</protein>
<name>A0ACC7PDK6_9BACL</name>
<comment type="caution">
    <text evidence="1">The sequence shown here is derived from an EMBL/GenBank/DDBJ whole genome shotgun (WGS) entry which is preliminary data.</text>
</comment>
<gene>
    <name evidence="1" type="ORF">ACI1P1_29520</name>
</gene>
<proteinExistence type="predicted"/>
<reference evidence="1" key="1">
    <citation type="submission" date="2024-12" db="EMBL/GenBank/DDBJ databases">
        <authorList>
            <person name="Wu N."/>
        </authorList>
    </citation>
    <scope>NUCLEOTIDE SEQUENCE</scope>
    <source>
        <strain evidence="1">P15</strain>
    </source>
</reference>
<accession>A0ACC7PDK6</accession>
<sequence>MLYTILQIFAAVLALAVTGGAVYTVWRMFQAKGKTGAPGKLERQLLLRWTVFDYAVLALVLIGLVFLLADVIGVINDRDQYPYYHYGYLLSGFIFSLVGLIFLLVRLMMVLRLANPDPSAVDQGNKPDQTYHAE</sequence>
<evidence type="ECO:0000313" key="2">
    <source>
        <dbReference type="Proteomes" id="UP001631969"/>
    </source>
</evidence>
<evidence type="ECO:0000313" key="1">
    <source>
        <dbReference type="EMBL" id="MFM9332442.1"/>
    </source>
</evidence>
<dbReference type="EMBL" id="JBJURJ010000031">
    <property type="protein sequence ID" value="MFM9332442.1"/>
    <property type="molecule type" value="Genomic_DNA"/>
</dbReference>